<feature type="coiled-coil region" evidence="11">
    <location>
        <begin position="155"/>
        <end position="196"/>
    </location>
</feature>
<organism evidence="14 15">
    <name type="scientific">Sphaerulina musiva (strain SO2202)</name>
    <name type="common">Poplar stem canker fungus</name>
    <name type="synonym">Septoria musiva</name>
    <dbReference type="NCBI Taxonomy" id="692275"/>
    <lineage>
        <taxon>Eukaryota</taxon>
        <taxon>Fungi</taxon>
        <taxon>Dikarya</taxon>
        <taxon>Ascomycota</taxon>
        <taxon>Pezizomycotina</taxon>
        <taxon>Dothideomycetes</taxon>
        <taxon>Dothideomycetidae</taxon>
        <taxon>Mycosphaerellales</taxon>
        <taxon>Mycosphaerellaceae</taxon>
        <taxon>Sphaerulina</taxon>
    </lineage>
</organism>
<evidence type="ECO:0000256" key="9">
    <source>
        <dbReference type="ARBA" id="ARBA00046271"/>
    </source>
</evidence>
<evidence type="ECO:0000256" key="11">
    <source>
        <dbReference type="SAM" id="Coils"/>
    </source>
</evidence>
<evidence type="ECO:0000256" key="2">
    <source>
        <dbReference type="ARBA" id="ARBA00022448"/>
    </source>
</evidence>
<evidence type="ECO:0000259" key="13">
    <source>
        <dbReference type="Pfam" id="PF04695"/>
    </source>
</evidence>
<keyword evidence="2 10" id="KW-0813">Transport</keyword>
<evidence type="ECO:0000256" key="1">
    <source>
        <dbReference type="ARBA" id="ARBA00005443"/>
    </source>
</evidence>
<dbReference type="InterPro" id="IPR036388">
    <property type="entry name" value="WH-like_DNA-bd_sf"/>
</dbReference>
<dbReference type="GO" id="GO:0005102">
    <property type="term" value="F:signaling receptor binding"/>
    <property type="evidence" value="ECO:0007669"/>
    <property type="project" value="TreeGrafter"/>
</dbReference>
<dbReference type="HOGENOM" id="CLU_045718_0_0_1"/>
<comment type="function">
    <text evidence="10">Component of the PEX13-PEX14 docking complex, a translocon channel that specifically mediates the import of peroxisomal cargo proteins bound to PEX5 receptor. The PEX13-PEX14 docking complex forms a large import pore which can be opened to a diameter of about 9 nm. Mechanistically, PEX5 receptor along with cargo proteins associates with the PEX14 subunit of the PEX13-PEX14 docking complex in the cytosol, leading to the insertion of the receptor into the organelle membrane with the concomitant translocation of the cargo into the peroxisome matrix.</text>
</comment>
<evidence type="ECO:0000313" key="15">
    <source>
        <dbReference type="Proteomes" id="UP000016931"/>
    </source>
</evidence>
<dbReference type="STRING" id="692275.M3BUN8"/>
<proteinExistence type="inferred from homology"/>
<dbReference type="FunFam" id="1.10.10.10:FF:000489">
    <property type="entry name" value="Putative peroxisomal membrane anchor protein"/>
    <property type="match status" value="1"/>
</dbReference>
<dbReference type="OMA" id="YNQWQPP"/>
<feature type="compositionally biased region" description="Low complexity" evidence="12">
    <location>
        <begin position="307"/>
        <end position="328"/>
    </location>
</feature>
<keyword evidence="3 10" id="KW-0653">Protein transport</keyword>
<accession>M3BUN8</accession>
<dbReference type="GO" id="GO:1990429">
    <property type="term" value="C:peroxisomal importomer complex"/>
    <property type="evidence" value="ECO:0007669"/>
    <property type="project" value="TreeGrafter"/>
</dbReference>
<evidence type="ECO:0000256" key="12">
    <source>
        <dbReference type="SAM" id="MobiDB-lite"/>
    </source>
</evidence>
<keyword evidence="11" id="KW-0175">Coiled coil</keyword>
<sequence>MVREDLVEGAISFLQDPSVASAPIEQRVAFLRSKNLTQEEIDTSLARTGQSPSPATSTTSQPPPQYRQQQQYQQQPPYNNAYQPYGTWQQPLPEPPRRDWRDYFIAATVASGIGYGLYWTAKRYVYPLIAPPTPPQLEQDKKSVDESFEKTFQLLEQLSADTEELKNAEAQRKERLDAALSEVENVIGRMKLANEEREQEAKRNARELGELRDLIPKAIEKEKQAQEERLKELGTEMKSLKTLVQNRMRDGVGSTPLRPSTPSYSSSQQQPPSQNGQVLGNGTPVQQSDDVPSPSSSSSPAAENRGNSSPYTAPASTSSSSTTNSNPYQSRLLGNSAGKAAIPAWQLAAKKKSEDAKAAAAASNSTTTTTTPTSGTPATSDVKESGTVQDAVDGSSA</sequence>
<protein>
    <recommendedName>
        <fullName evidence="7 10">Peroxisomal membrane protein PEX14</fullName>
    </recommendedName>
    <alternativeName>
        <fullName evidence="8 10">Peroxin-14</fullName>
    </alternativeName>
</protein>
<dbReference type="GeneID" id="27900142"/>
<dbReference type="Pfam" id="PF04695">
    <property type="entry name" value="Pex14_N"/>
    <property type="match status" value="1"/>
</dbReference>
<evidence type="ECO:0000256" key="10">
    <source>
        <dbReference type="RuleBase" id="RU367032"/>
    </source>
</evidence>
<reference evidence="14 15" key="1">
    <citation type="journal article" date="2012" name="PLoS Pathog.">
        <title>Diverse lifestyles and strategies of plant pathogenesis encoded in the genomes of eighteen Dothideomycetes fungi.</title>
        <authorList>
            <person name="Ohm R.A."/>
            <person name="Feau N."/>
            <person name="Henrissat B."/>
            <person name="Schoch C.L."/>
            <person name="Horwitz B.A."/>
            <person name="Barry K.W."/>
            <person name="Condon B.J."/>
            <person name="Copeland A.C."/>
            <person name="Dhillon B."/>
            <person name="Glaser F."/>
            <person name="Hesse C.N."/>
            <person name="Kosti I."/>
            <person name="LaButti K."/>
            <person name="Lindquist E.A."/>
            <person name="Lucas S."/>
            <person name="Salamov A.A."/>
            <person name="Bradshaw R.E."/>
            <person name="Ciuffetti L."/>
            <person name="Hamelin R.C."/>
            <person name="Kema G.H.J."/>
            <person name="Lawrence C."/>
            <person name="Scott J.A."/>
            <person name="Spatafora J.W."/>
            <person name="Turgeon B.G."/>
            <person name="de Wit P.J.G.M."/>
            <person name="Zhong S."/>
            <person name="Goodwin S.B."/>
            <person name="Grigoriev I.V."/>
        </authorList>
    </citation>
    <scope>NUCLEOTIDE SEQUENCE [LARGE SCALE GENOMIC DNA]</scope>
    <source>
        <strain evidence="14 15">SO2202</strain>
    </source>
</reference>
<dbReference type="PANTHER" id="PTHR23058:SF0">
    <property type="entry name" value="PEROXISOMAL MEMBRANE PROTEIN PEX14"/>
    <property type="match status" value="1"/>
</dbReference>
<dbReference type="Proteomes" id="UP000016931">
    <property type="component" value="Unassembled WGS sequence"/>
</dbReference>
<dbReference type="RefSeq" id="XP_016759170.1">
    <property type="nucleotide sequence ID" value="XM_016903005.1"/>
</dbReference>
<evidence type="ECO:0000256" key="3">
    <source>
        <dbReference type="ARBA" id="ARBA00022927"/>
    </source>
</evidence>
<evidence type="ECO:0000313" key="14">
    <source>
        <dbReference type="EMBL" id="EMF11049.1"/>
    </source>
</evidence>
<evidence type="ECO:0000256" key="8">
    <source>
        <dbReference type="ARBA" id="ARBA00029691"/>
    </source>
</evidence>
<dbReference type="eggNOG" id="KOG2629">
    <property type="taxonomic scope" value="Eukaryota"/>
</dbReference>
<evidence type="ECO:0000256" key="5">
    <source>
        <dbReference type="ARBA" id="ARBA00023136"/>
    </source>
</evidence>
<dbReference type="GO" id="GO:0016560">
    <property type="term" value="P:protein import into peroxisome matrix, docking"/>
    <property type="evidence" value="ECO:0007669"/>
    <property type="project" value="UniProtKB-UniRule"/>
</dbReference>
<comment type="similarity">
    <text evidence="1 10">Belongs to the peroxin-14 family.</text>
</comment>
<keyword evidence="4" id="KW-0811">Translocation</keyword>
<dbReference type="AlphaFoldDB" id="M3BUN8"/>
<keyword evidence="6 10" id="KW-0576">Peroxisome</keyword>
<evidence type="ECO:0000256" key="6">
    <source>
        <dbReference type="ARBA" id="ARBA00023140"/>
    </source>
</evidence>
<gene>
    <name evidence="14" type="ORF">SEPMUDRAFT_142548</name>
</gene>
<evidence type="ECO:0000256" key="7">
    <source>
        <dbReference type="ARBA" id="ARBA00029502"/>
    </source>
</evidence>
<dbReference type="EMBL" id="KB456266">
    <property type="protein sequence ID" value="EMF11049.1"/>
    <property type="molecule type" value="Genomic_DNA"/>
</dbReference>
<dbReference type="PANTHER" id="PTHR23058">
    <property type="entry name" value="PEROXISOMAL MEMBRANE PROTEIN PEX14"/>
    <property type="match status" value="1"/>
</dbReference>
<feature type="region of interest" description="Disordered" evidence="12">
    <location>
        <begin position="243"/>
        <end position="334"/>
    </location>
</feature>
<dbReference type="InterPro" id="IPR025655">
    <property type="entry name" value="PEX14"/>
</dbReference>
<keyword evidence="5 10" id="KW-0472">Membrane</keyword>
<feature type="compositionally biased region" description="Low complexity" evidence="12">
    <location>
        <begin position="358"/>
        <end position="380"/>
    </location>
</feature>
<name>M3BUN8_SPHMS</name>
<feature type="region of interest" description="Disordered" evidence="12">
    <location>
        <begin position="347"/>
        <end position="397"/>
    </location>
</feature>
<evidence type="ECO:0000256" key="4">
    <source>
        <dbReference type="ARBA" id="ARBA00023010"/>
    </source>
</evidence>
<comment type="subcellular location">
    <subcellularLocation>
        <location evidence="9 10">Peroxisome membrane</location>
    </subcellularLocation>
</comment>
<dbReference type="OrthoDB" id="5549158at2759"/>
<dbReference type="InterPro" id="IPR006785">
    <property type="entry name" value="Pex14_N"/>
</dbReference>
<feature type="compositionally biased region" description="Low complexity" evidence="12">
    <location>
        <begin position="260"/>
        <end position="274"/>
    </location>
</feature>
<feature type="compositionally biased region" description="Low complexity" evidence="12">
    <location>
        <begin position="50"/>
        <end position="85"/>
    </location>
</feature>
<feature type="compositionally biased region" description="Low complexity" evidence="12">
    <location>
        <begin position="284"/>
        <end position="300"/>
    </location>
</feature>
<keyword evidence="15" id="KW-1185">Reference proteome</keyword>
<dbReference type="Gene3D" id="1.10.10.10">
    <property type="entry name" value="Winged helix-like DNA-binding domain superfamily/Winged helix DNA-binding domain"/>
    <property type="match status" value="1"/>
</dbReference>
<feature type="region of interest" description="Disordered" evidence="12">
    <location>
        <begin position="40"/>
        <end position="93"/>
    </location>
</feature>
<feature type="domain" description="Peroxisome membrane anchor protein Pex14p N-terminal" evidence="13">
    <location>
        <begin position="3"/>
        <end position="47"/>
    </location>
</feature>
<dbReference type="GO" id="GO:0005778">
    <property type="term" value="C:peroxisomal membrane"/>
    <property type="evidence" value="ECO:0007669"/>
    <property type="project" value="UniProtKB-SubCell"/>
</dbReference>